<evidence type="ECO:0000256" key="6">
    <source>
        <dbReference type="ARBA" id="ARBA00022989"/>
    </source>
</evidence>
<feature type="transmembrane region" description="Helical" evidence="8">
    <location>
        <begin position="265"/>
        <end position="291"/>
    </location>
</feature>
<dbReference type="GO" id="GO:0005886">
    <property type="term" value="C:plasma membrane"/>
    <property type="evidence" value="ECO:0007669"/>
    <property type="project" value="UniProtKB-SubCell"/>
</dbReference>
<comment type="subcellular location">
    <subcellularLocation>
        <location evidence="1">Cell membrane</location>
        <topology evidence="1">Multi-pass membrane protein</topology>
    </subcellularLocation>
</comment>
<dbReference type="STRING" id="742742.HMPREF9452_02163"/>
<evidence type="ECO:0000256" key="7">
    <source>
        <dbReference type="ARBA" id="ARBA00023136"/>
    </source>
</evidence>
<accession>G1WLF0</accession>
<dbReference type="CDD" id="cd06550">
    <property type="entry name" value="TM_ABC_iron-siderophores_like"/>
    <property type="match status" value="1"/>
</dbReference>
<dbReference type="HOGENOM" id="CLU_013016_0_2_11"/>
<evidence type="ECO:0000256" key="3">
    <source>
        <dbReference type="ARBA" id="ARBA00022448"/>
    </source>
</evidence>
<evidence type="ECO:0000256" key="1">
    <source>
        <dbReference type="ARBA" id="ARBA00004651"/>
    </source>
</evidence>
<feature type="transmembrane region" description="Helical" evidence="8">
    <location>
        <begin position="29"/>
        <end position="48"/>
    </location>
</feature>
<feature type="transmembrane region" description="Helical" evidence="8">
    <location>
        <begin position="216"/>
        <end position="238"/>
    </location>
</feature>
<evidence type="ECO:0000256" key="8">
    <source>
        <dbReference type="SAM" id="Phobius"/>
    </source>
</evidence>
<evidence type="ECO:0000313" key="9">
    <source>
        <dbReference type="EMBL" id="EGX68473.1"/>
    </source>
</evidence>
<dbReference type="SUPFAM" id="SSF81345">
    <property type="entry name" value="ABC transporter involved in vitamin B12 uptake, BtuC"/>
    <property type="match status" value="1"/>
</dbReference>
<reference evidence="9 10" key="1">
    <citation type="submission" date="2011-06" db="EMBL/GenBank/DDBJ databases">
        <title>The Genome Sequence of Collinsella tanakaei YIT 12063.</title>
        <authorList>
            <consortium name="The Broad Institute Genome Sequencing Platform"/>
            <person name="Earl A."/>
            <person name="Ward D."/>
            <person name="Feldgarden M."/>
            <person name="Gevers D."/>
            <person name="Morotomi M."/>
            <person name="Young S.K."/>
            <person name="Zeng Q."/>
            <person name="Gargeya S."/>
            <person name="Fitzgerald M."/>
            <person name="Haas B."/>
            <person name="Abouelleil A."/>
            <person name="Alvarado L."/>
            <person name="Arachchi H.M."/>
            <person name="Berlin A."/>
            <person name="Brown A."/>
            <person name="Chapman S.B."/>
            <person name="Chen Z."/>
            <person name="Dunbar C."/>
            <person name="Freedman E."/>
            <person name="Gearin G."/>
            <person name="Gellesch M."/>
            <person name="Goldberg J."/>
            <person name="Griggs A."/>
            <person name="Gujja S."/>
            <person name="Heiman D."/>
            <person name="Howarth C."/>
            <person name="Larson L."/>
            <person name="Lui A."/>
            <person name="MacDonald P.J.P."/>
            <person name="Mehta T."/>
            <person name="Montmayeur A."/>
            <person name="Murphy C."/>
            <person name="Neiman D."/>
            <person name="Pearson M."/>
            <person name="Priest M."/>
            <person name="Roberts A."/>
            <person name="Saif S."/>
            <person name="Shea T."/>
            <person name="Shenoy N."/>
            <person name="Sisk P."/>
            <person name="Stolte C."/>
            <person name="Sykes S."/>
            <person name="Wortman J."/>
            <person name="Nusbaum C."/>
            <person name="Birren B."/>
        </authorList>
    </citation>
    <scope>NUCLEOTIDE SEQUENCE [LARGE SCALE GENOMIC DNA]</scope>
    <source>
        <strain evidence="9 10">YIT 12063</strain>
    </source>
</reference>
<protein>
    <submittedName>
        <fullName evidence="9">Uncharacterized protein</fullName>
    </submittedName>
</protein>
<feature type="transmembrane region" description="Helical" evidence="8">
    <location>
        <begin position="333"/>
        <end position="352"/>
    </location>
</feature>
<dbReference type="GO" id="GO:0033214">
    <property type="term" value="P:siderophore-iron import into cell"/>
    <property type="evidence" value="ECO:0007669"/>
    <property type="project" value="TreeGrafter"/>
</dbReference>
<feature type="transmembrane region" description="Helical" evidence="8">
    <location>
        <begin position="130"/>
        <end position="160"/>
    </location>
</feature>
<dbReference type="RefSeq" id="WP_009142186.1">
    <property type="nucleotide sequence ID" value="NZ_JH126475.1"/>
</dbReference>
<keyword evidence="6 8" id="KW-1133">Transmembrane helix</keyword>
<evidence type="ECO:0000313" key="10">
    <source>
        <dbReference type="Proteomes" id="UP000004830"/>
    </source>
</evidence>
<feature type="transmembrane region" description="Helical" evidence="8">
    <location>
        <begin position="172"/>
        <end position="196"/>
    </location>
</feature>
<dbReference type="EMBL" id="ADLS01000033">
    <property type="protein sequence ID" value="EGX68473.1"/>
    <property type="molecule type" value="Genomic_DNA"/>
</dbReference>
<dbReference type="AlphaFoldDB" id="G1WLF0"/>
<keyword evidence="7 8" id="KW-0472">Membrane</keyword>
<dbReference type="Proteomes" id="UP000004830">
    <property type="component" value="Unassembled WGS sequence"/>
</dbReference>
<comment type="caution">
    <text evidence="9">The sequence shown here is derived from an EMBL/GenBank/DDBJ whole genome shotgun (WGS) entry which is preliminary data.</text>
</comment>
<keyword evidence="10" id="KW-1185">Reference proteome</keyword>
<name>G1WLF0_9ACTN</name>
<keyword evidence="3" id="KW-0813">Transport</keyword>
<dbReference type="eggNOG" id="COG0609">
    <property type="taxonomic scope" value="Bacteria"/>
</dbReference>
<dbReference type="Pfam" id="PF01032">
    <property type="entry name" value="FecCD"/>
    <property type="match status" value="1"/>
</dbReference>
<organism evidence="9 10">
    <name type="scientific">Collinsella tanakaei YIT 12063</name>
    <dbReference type="NCBI Taxonomy" id="742742"/>
    <lineage>
        <taxon>Bacteria</taxon>
        <taxon>Bacillati</taxon>
        <taxon>Actinomycetota</taxon>
        <taxon>Coriobacteriia</taxon>
        <taxon>Coriobacteriales</taxon>
        <taxon>Coriobacteriaceae</taxon>
        <taxon>Collinsella</taxon>
    </lineage>
</organism>
<dbReference type="PANTHER" id="PTHR30472">
    <property type="entry name" value="FERRIC ENTEROBACTIN TRANSPORT SYSTEM PERMEASE PROTEIN"/>
    <property type="match status" value="1"/>
</dbReference>
<keyword evidence="4" id="KW-1003">Cell membrane</keyword>
<dbReference type="FunFam" id="1.10.3470.10:FF:000001">
    <property type="entry name" value="Vitamin B12 ABC transporter permease BtuC"/>
    <property type="match status" value="1"/>
</dbReference>
<evidence type="ECO:0000256" key="5">
    <source>
        <dbReference type="ARBA" id="ARBA00022692"/>
    </source>
</evidence>
<evidence type="ECO:0000256" key="4">
    <source>
        <dbReference type="ARBA" id="ARBA00022475"/>
    </source>
</evidence>
<feature type="transmembrane region" description="Helical" evidence="8">
    <location>
        <begin position="89"/>
        <end position="110"/>
    </location>
</feature>
<sequence>MAKTACERAARGEASSRALVGVSIRRARLVTVAAAALLLVLAAVSLMLGRYPIDPAQAVLMLVDRVVPVERVWTNQQATLFFNVRLPRIALACMVGASLSAAGAAFQGTFRNPLVSPDVLGASQGAALGAAAALLAGAGSFAVSAWAFAAAMATVAVVMLVSARARASEHSLTVVLVGVMVSSLCQAGVSFAKLVADPSNQLPAITYWLMGSLTGARMADVLFAAVPMAAGAAVLLALRWRINLLTMGDDEARTMGVNARRLRMAVMVAATLLTAASVSVSGMIGWVGLVIPHVARMLIGCDYRRLLPASMLLGASFLLVVDNVSRLAYTAEIPIGILTAFLGAPFFLYLIMTRRRGA</sequence>
<proteinExistence type="inferred from homology"/>
<dbReference type="PANTHER" id="PTHR30472:SF70">
    <property type="entry name" value="MOLYBDATE IMPORT SYSTEM PERMEASE PROTEIN MOLB"/>
    <property type="match status" value="1"/>
</dbReference>
<gene>
    <name evidence="9" type="ORF">HMPREF9452_02163</name>
</gene>
<evidence type="ECO:0000256" key="2">
    <source>
        <dbReference type="ARBA" id="ARBA00007935"/>
    </source>
</evidence>
<dbReference type="Gene3D" id="1.10.3470.10">
    <property type="entry name" value="ABC transporter involved in vitamin B12 uptake, BtuC"/>
    <property type="match status" value="1"/>
</dbReference>
<comment type="similarity">
    <text evidence="2">Belongs to the binding-protein-dependent transport system permease family. FecCD subfamily.</text>
</comment>
<dbReference type="PATRIC" id="fig|742742.3.peg.2143"/>
<dbReference type="InterPro" id="IPR000522">
    <property type="entry name" value="ABC_transptr_permease_BtuC"/>
</dbReference>
<dbReference type="GeneID" id="62759835"/>
<keyword evidence="5 8" id="KW-0812">Transmembrane</keyword>
<dbReference type="GO" id="GO:0022857">
    <property type="term" value="F:transmembrane transporter activity"/>
    <property type="evidence" value="ECO:0007669"/>
    <property type="project" value="InterPro"/>
</dbReference>
<dbReference type="InterPro" id="IPR037294">
    <property type="entry name" value="ABC_BtuC-like"/>
</dbReference>